<comment type="similarity">
    <text evidence="1">Belongs to the RutC family.</text>
</comment>
<dbReference type="InterPro" id="IPR006175">
    <property type="entry name" value="YjgF/YER057c/UK114"/>
</dbReference>
<dbReference type="Gene3D" id="3.30.1330.40">
    <property type="entry name" value="RutC-like"/>
    <property type="match status" value="1"/>
</dbReference>
<dbReference type="GO" id="GO:0005829">
    <property type="term" value="C:cytosol"/>
    <property type="evidence" value="ECO:0007669"/>
    <property type="project" value="TreeGrafter"/>
</dbReference>
<dbReference type="SUPFAM" id="SSF55298">
    <property type="entry name" value="YjgF-like"/>
    <property type="match status" value="1"/>
</dbReference>
<evidence type="ECO:0000313" key="3">
    <source>
        <dbReference type="Proteomes" id="UP001056855"/>
    </source>
</evidence>
<keyword evidence="3" id="KW-1185">Reference proteome</keyword>
<organism evidence="2 3">
    <name type="scientific">Natronosalvus rutilus</name>
    <dbReference type="NCBI Taxonomy" id="2953753"/>
    <lineage>
        <taxon>Archaea</taxon>
        <taxon>Methanobacteriati</taxon>
        <taxon>Methanobacteriota</taxon>
        <taxon>Stenosarchaea group</taxon>
        <taxon>Halobacteria</taxon>
        <taxon>Halobacteriales</taxon>
        <taxon>Natrialbaceae</taxon>
        <taxon>Natronosalvus</taxon>
    </lineage>
</organism>
<dbReference type="Pfam" id="PF01042">
    <property type="entry name" value="Ribonuc_L-PSP"/>
    <property type="match status" value="1"/>
</dbReference>
<dbReference type="InterPro" id="IPR035959">
    <property type="entry name" value="RutC-like_sf"/>
</dbReference>
<evidence type="ECO:0000256" key="1">
    <source>
        <dbReference type="ARBA" id="ARBA00010552"/>
    </source>
</evidence>
<name>A0A9E7SY34_9EURY</name>
<dbReference type="RefSeq" id="WP_254160951.1">
    <property type="nucleotide sequence ID" value="NZ_CP100356.1"/>
</dbReference>
<dbReference type="CDD" id="cd00448">
    <property type="entry name" value="YjgF_YER057c_UK114_family"/>
    <property type="match status" value="1"/>
</dbReference>
<reference evidence="2" key="1">
    <citation type="submission" date="2022-06" db="EMBL/GenBank/DDBJ databases">
        <title>Diverse halophilic archaea isolated from saline environments.</title>
        <authorList>
            <person name="Cui H.-L."/>
        </authorList>
    </citation>
    <scope>NUCLEOTIDE SEQUENCE</scope>
    <source>
        <strain evidence="2">WLHS1</strain>
        <plasmid evidence="2">unnamed1</plasmid>
    </source>
</reference>
<dbReference type="PANTHER" id="PTHR11803:SF58">
    <property type="entry name" value="PROTEIN HMF1-RELATED"/>
    <property type="match status" value="1"/>
</dbReference>
<accession>A0A9E7SY34</accession>
<dbReference type="GeneID" id="73292070"/>
<dbReference type="KEGG" id="sawl:NGM29_18450"/>
<dbReference type="EMBL" id="CP100356">
    <property type="protein sequence ID" value="UTF55676.1"/>
    <property type="molecule type" value="Genomic_DNA"/>
</dbReference>
<sequence length="126" mass="14113">MVRRAISPDELAETPYNHVIVDGGNIYMAGQVPRDSDGNIVGDDLETQSRKTFENIGILLEEVEKDFNDIAKITVYIMGKQETLDGYKKVYNEVFSEPYPCQTVIGTRPLGDSPVMIEIEAEVPME</sequence>
<dbReference type="AlphaFoldDB" id="A0A9E7SY34"/>
<dbReference type="Proteomes" id="UP001056855">
    <property type="component" value="Plasmid unnamed1"/>
</dbReference>
<proteinExistence type="inferred from homology"/>
<protein>
    <submittedName>
        <fullName evidence="2">RidA family protein</fullName>
    </submittedName>
</protein>
<keyword evidence="2" id="KW-0614">Plasmid</keyword>
<gene>
    <name evidence="2" type="ORF">NGM29_18450</name>
</gene>
<dbReference type="GO" id="GO:0019239">
    <property type="term" value="F:deaminase activity"/>
    <property type="evidence" value="ECO:0007669"/>
    <property type="project" value="TreeGrafter"/>
</dbReference>
<geneLocation type="plasmid" evidence="2 3">
    <name>unnamed1</name>
</geneLocation>
<evidence type="ECO:0000313" key="2">
    <source>
        <dbReference type="EMBL" id="UTF55676.1"/>
    </source>
</evidence>
<dbReference type="PANTHER" id="PTHR11803">
    <property type="entry name" value="2-IMINOBUTANOATE/2-IMINOPROPANOATE DEAMINASE RIDA"/>
    <property type="match status" value="1"/>
</dbReference>